<dbReference type="InterPro" id="IPR052345">
    <property type="entry name" value="Rad_response_metalloprotease"/>
</dbReference>
<reference evidence="2 3" key="1">
    <citation type="submission" date="2019-02" db="EMBL/GenBank/DDBJ databases">
        <title>Deep-cultivation of Planctomycetes and their phenomic and genomic characterization uncovers novel biology.</title>
        <authorList>
            <person name="Wiegand S."/>
            <person name="Jogler M."/>
            <person name="Boedeker C."/>
            <person name="Pinto D."/>
            <person name="Vollmers J."/>
            <person name="Rivas-Marin E."/>
            <person name="Kohn T."/>
            <person name="Peeters S.H."/>
            <person name="Heuer A."/>
            <person name="Rast P."/>
            <person name="Oberbeckmann S."/>
            <person name="Bunk B."/>
            <person name="Jeske O."/>
            <person name="Meyerdierks A."/>
            <person name="Storesund J.E."/>
            <person name="Kallscheuer N."/>
            <person name="Luecker S."/>
            <person name="Lage O.M."/>
            <person name="Pohl T."/>
            <person name="Merkel B.J."/>
            <person name="Hornburger P."/>
            <person name="Mueller R.-W."/>
            <person name="Bruemmer F."/>
            <person name="Labrenz M."/>
            <person name="Spormann A.M."/>
            <person name="Op Den Camp H."/>
            <person name="Overmann J."/>
            <person name="Amann R."/>
            <person name="Jetten M.S.M."/>
            <person name="Mascher T."/>
            <person name="Medema M.H."/>
            <person name="Devos D.P."/>
            <person name="Kaster A.-K."/>
            <person name="Ovreas L."/>
            <person name="Rohde M."/>
            <person name="Galperin M.Y."/>
            <person name="Jogler C."/>
        </authorList>
    </citation>
    <scope>NUCLEOTIDE SEQUENCE [LARGE SCALE GENOMIC DNA]</scope>
    <source>
        <strain evidence="2 3">KOR42</strain>
    </source>
</reference>
<dbReference type="Pfam" id="PF06114">
    <property type="entry name" value="Peptidase_M78"/>
    <property type="match status" value="1"/>
</dbReference>
<dbReference type="Proteomes" id="UP000317243">
    <property type="component" value="Unassembled WGS sequence"/>
</dbReference>
<dbReference type="AlphaFoldDB" id="A0A5C5VQH9"/>
<dbReference type="PANTHER" id="PTHR43236">
    <property type="entry name" value="ANTITOXIN HIGA1"/>
    <property type="match status" value="1"/>
</dbReference>
<evidence type="ECO:0000313" key="2">
    <source>
        <dbReference type="EMBL" id="TWT40195.1"/>
    </source>
</evidence>
<keyword evidence="3" id="KW-1185">Reference proteome</keyword>
<dbReference type="InterPro" id="IPR010359">
    <property type="entry name" value="IrrE_HExxH"/>
</dbReference>
<gene>
    <name evidence="2" type="ORF">KOR42_49370</name>
</gene>
<feature type="domain" description="IrrE N-terminal-like" evidence="1">
    <location>
        <begin position="97"/>
        <end position="178"/>
    </location>
</feature>
<dbReference type="EMBL" id="SIHI01000052">
    <property type="protein sequence ID" value="TWT40195.1"/>
    <property type="molecule type" value="Genomic_DNA"/>
</dbReference>
<protein>
    <recommendedName>
        <fullName evidence="1">IrrE N-terminal-like domain-containing protein</fullName>
    </recommendedName>
</protein>
<dbReference type="Gene3D" id="1.10.10.2910">
    <property type="match status" value="1"/>
</dbReference>
<dbReference type="OrthoDB" id="581382at2"/>
<dbReference type="RefSeq" id="WP_146512249.1">
    <property type="nucleotide sequence ID" value="NZ_SIHI01000052.1"/>
</dbReference>
<organism evidence="2 3">
    <name type="scientific">Thalassoglobus neptunius</name>
    <dbReference type="NCBI Taxonomy" id="1938619"/>
    <lineage>
        <taxon>Bacteria</taxon>
        <taxon>Pseudomonadati</taxon>
        <taxon>Planctomycetota</taxon>
        <taxon>Planctomycetia</taxon>
        <taxon>Planctomycetales</taxon>
        <taxon>Planctomycetaceae</taxon>
        <taxon>Thalassoglobus</taxon>
    </lineage>
</organism>
<sequence length="250" mass="29092">MPQRPALPRKGIPFLHEKQIAAEANLLNEEYGLNFSPILAPPVPVDEIAELHCGLTLEYLDMASLFPQAEVHGAIWFQERRIGIDHTLDPDTHPAKRGRYHFTLAHELGHWRLHRRHYRQHPQEQRLFENGQLQPDVICRSGDTLRVEWQANAFAAELLMPRKLVLSAWTEFRNGDERSVAITELRQQVSRPDGLLYRGRQVTEGSDFDFALKEEFCRPLAEQFEVSREAMRIQLERMGLLVTKTERTLW</sequence>
<proteinExistence type="predicted"/>
<comment type="caution">
    <text evidence="2">The sequence shown here is derived from an EMBL/GenBank/DDBJ whole genome shotgun (WGS) entry which is preliminary data.</text>
</comment>
<accession>A0A5C5VQH9</accession>
<dbReference type="PANTHER" id="PTHR43236:SF1">
    <property type="entry name" value="BLL7220 PROTEIN"/>
    <property type="match status" value="1"/>
</dbReference>
<evidence type="ECO:0000259" key="1">
    <source>
        <dbReference type="Pfam" id="PF06114"/>
    </source>
</evidence>
<evidence type="ECO:0000313" key="3">
    <source>
        <dbReference type="Proteomes" id="UP000317243"/>
    </source>
</evidence>
<name>A0A5C5VQH9_9PLAN</name>